<evidence type="ECO:0000313" key="2">
    <source>
        <dbReference type="EMBL" id="MPM04709.1"/>
    </source>
</evidence>
<name>A0A644WM70_9ZZZZ</name>
<keyword evidence="1" id="KW-0812">Transmembrane</keyword>
<protein>
    <recommendedName>
        <fullName evidence="3">N-acetyltransferase domain-containing protein</fullName>
    </recommendedName>
</protein>
<dbReference type="SUPFAM" id="SSF55729">
    <property type="entry name" value="Acyl-CoA N-acyltransferases (Nat)"/>
    <property type="match status" value="1"/>
</dbReference>
<keyword evidence="1" id="KW-0472">Membrane</keyword>
<accession>A0A644WM70</accession>
<organism evidence="2">
    <name type="scientific">bioreactor metagenome</name>
    <dbReference type="NCBI Taxonomy" id="1076179"/>
    <lineage>
        <taxon>unclassified sequences</taxon>
        <taxon>metagenomes</taxon>
        <taxon>ecological metagenomes</taxon>
    </lineage>
</organism>
<evidence type="ECO:0000256" key="1">
    <source>
        <dbReference type="SAM" id="Phobius"/>
    </source>
</evidence>
<feature type="transmembrane region" description="Helical" evidence="1">
    <location>
        <begin position="43"/>
        <end position="68"/>
    </location>
</feature>
<comment type="caution">
    <text evidence="2">The sequence shown here is derived from an EMBL/GenBank/DDBJ whole genome shotgun (WGS) entry which is preliminary data.</text>
</comment>
<proteinExistence type="predicted"/>
<gene>
    <name evidence="2" type="ORF">SDC9_50988</name>
</gene>
<feature type="transmembrane region" description="Helical" evidence="1">
    <location>
        <begin position="12"/>
        <end position="31"/>
    </location>
</feature>
<dbReference type="InterPro" id="IPR016181">
    <property type="entry name" value="Acyl_CoA_acyltransferase"/>
</dbReference>
<evidence type="ECO:0008006" key="3">
    <source>
        <dbReference type="Google" id="ProtNLM"/>
    </source>
</evidence>
<reference evidence="2" key="1">
    <citation type="submission" date="2019-08" db="EMBL/GenBank/DDBJ databases">
        <authorList>
            <person name="Kucharzyk K."/>
            <person name="Murdoch R.W."/>
            <person name="Higgins S."/>
            <person name="Loffler F."/>
        </authorList>
    </citation>
    <scope>NUCLEOTIDE SEQUENCE</scope>
</reference>
<dbReference type="AlphaFoldDB" id="A0A644WM70"/>
<dbReference type="EMBL" id="VSSQ01001063">
    <property type="protein sequence ID" value="MPM04709.1"/>
    <property type="molecule type" value="Genomic_DNA"/>
</dbReference>
<keyword evidence="1" id="KW-1133">Transmembrane helix</keyword>
<sequence length="209" mass="24278">MDINILQWIGYLASGIIALSMTMSSILRFRWINLAGALTFSTYGFLIGALPVGFLNAFIACVDIYYLYTIYSKKEVFEILEVRADNRYLLRFLKFHEKDIQKFFPGFTYKPELNTVSFFVLRDMAVAGIFLAHREKDHCLVVGLDYVLPEYRDFKNGKFIYFRLNNRFVEEGYKKVISEGKSEKYSAYLRKLGFVPGSEGLYEKSFAGR</sequence>